<dbReference type="OrthoDB" id="8479257at2"/>
<accession>A0A1I3JQ35</accession>
<protein>
    <submittedName>
        <fullName evidence="2">Phasin</fullName>
    </submittedName>
</protein>
<keyword evidence="3" id="KW-1185">Reference proteome</keyword>
<feature type="domain" description="Phasin" evidence="1">
    <location>
        <begin position="49"/>
        <end position="136"/>
    </location>
</feature>
<organism evidence="2 3">
    <name type="scientific">Aquamicrobium aerolatum DSM 21857</name>
    <dbReference type="NCBI Taxonomy" id="1121003"/>
    <lineage>
        <taxon>Bacteria</taxon>
        <taxon>Pseudomonadati</taxon>
        <taxon>Pseudomonadota</taxon>
        <taxon>Alphaproteobacteria</taxon>
        <taxon>Hyphomicrobiales</taxon>
        <taxon>Phyllobacteriaceae</taxon>
        <taxon>Aerobium</taxon>
    </lineage>
</organism>
<proteinExistence type="predicted"/>
<dbReference type="STRING" id="1121003.SAMN03080618_00945"/>
<reference evidence="3" key="1">
    <citation type="submission" date="2016-10" db="EMBL/GenBank/DDBJ databases">
        <authorList>
            <person name="Varghese N."/>
            <person name="Submissions S."/>
        </authorList>
    </citation>
    <scope>NUCLEOTIDE SEQUENCE [LARGE SCALE GENOMIC DNA]</scope>
    <source>
        <strain evidence="3">DSM 21857</strain>
    </source>
</reference>
<name>A0A1I3JQ35_9HYPH</name>
<sequence length="148" mass="15968">MTKVAANTVEFPTLDAEKASEQIRAFAEKSVETSKDAYAKMKLGAENAQKMFESTFNTAKATGSELSLKSIGVARANAEAGFSHFEALVGAKSLSEVLELQTAFMRKSFETAIEQAKDFQTSSARAAEDLSKPFKDVMSKAAQELKVA</sequence>
<dbReference type="NCBIfam" id="TIGR01985">
    <property type="entry name" value="phasin_2"/>
    <property type="match status" value="1"/>
</dbReference>
<dbReference type="InterPro" id="IPR010234">
    <property type="entry name" value="Phasin_subfam-2"/>
</dbReference>
<evidence type="ECO:0000313" key="2">
    <source>
        <dbReference type="EMBL" id="SFI62230.1"/>
    </source>
</evidence>
<dbReference type="AlphaFoldDB" id="A0A1I3JQ35"/>
<gene>
    <name evidence="2" type="ORF">SAMN03080618_00945</name>
</gene>
<dbReference type="Pfam" id="PF09361">
    <property type="entry name" value="Phasin_2"/>
    <property type="match status" value="1"/>
</dbReference>
<evidence type="ECO:0000259" key="1">
    <source>
        <dbReference type="Pfam" id="PF09361"/>
    </source>
</evidence>
<evidence type="ECO:0000313" key="3">
    <source>
        <dbReference type="Proteomes" id="UP000242763"/>
    </source>
</evidence>
<dbReference type="Proteomes" id="UP000242763">
    <property type="component" value="Unassembled WGS sequence"/>
</dbReference>
<dbReference type="InterPro" id="IPR018968">
    <property type="entry name" value="Phasin"/>
</dbReference>
<dbReference type="EMBL" id="FORF01000004">
    <property type="protein sequence ID" value="SFI62230.1"/>
    <property type="molecule type" value="Genomic_DNA"/>
</dbReference>
<dbReference type="RefSeq" id="WP_091519229.1">
    <property type="nucleotide sequence ID" value="NZ_FORF01000004.1"/>
</dbReference>